<organism evidence="13">
    <name type="scientific">freshwater metagenome</name>
    <dbReference type="NCBI Taxonomy" id="449393"/>
    <lineage>
        <taxon>unclassified sequences</taxon>
        <taxon>metagenomes</taxon>
        <taxon>ecological metagenomes</taxon>
    </lineage>
</organism>
<dbReference type="GO" id="GO:0008033">
    <property type="term" value="P:tRNA processing"/>
    <property type="evidence" value="ECO:0007669"/>
    <property type="project" value="UniProtKB-KW"/>
</dbReference>
<dbReference type="GO" id="GO:0061710">
    <property type="term" value="F:L-threonylcarbamoyladenylate synthase"/>
    <property type="evidence" value="ECO:0007669"/>
    <property type="project" value="UniProtKB-EC"/>
</dbReference>
<proteinExistence type="inferred from homology"/>
<keyword evidence="5" id="KW-0808">Transferase</keyword>
<comment type="subcellular location">
    <subcellularLocation>
        <location evidence="1">Cytoplasm</location>
    </subcellularLocation>
</comment>
<evidence type="ECO:0000313" key="13">
    <source>
        <dbReference type="EMBL" id="CAB4550816.1"/>
    </source>
</evidence>
<dbReference type="Pfam" id="PF01300">
    <property type="entry name" value="Sua5_yciO_yrdC"/>
    <property type="match status" value="1"/>
</dbReference>
<dbReference type="PROSITE" id="PS51163">
    <property type="entry name" value="YRDC"/>
    <property type="match status" value="1"/>
</dbReference>
<evidence type="ECO:0000256" key="6">
    <source>
        <dbReference type="ARBA" id="ARBA00022694"/>
    </source>
</evidence>
<dbReference type="AlphaFoldDB" id="A0A6J6CHR4"/>
<keyword evidence="8" id="KW-0547">Nucleotide-binding</keyword>
<dbReference type="PANTHER" id="PTHR17490">
    <property type="entry name" value="SUA5"/>
    <property type="match status" value="1"/>
</dbReference>
<dbReference type="GO" id="GO:0003725">
    <property type="term" value="F:double-stranded RNA binding"/>
    <property type="evidence" value="ECO:0007669"/>
    <property type="project" value="InterPro"/>
</dbReference>
<keyword evidence="4" id="KW-0963">Cytoplasm</keyword>
<comment type="similarity">
    <text evidence="2">Belongs to the SUA5 family.</text>
</comment>
<dbReference type="InterPro" id="IPR017945">
    <property type="entry name" value="DHBP_synth_RibB-like_a/b_dom"/>
</dbReference>
<evidence type="ECO:0000256" key="4">
    <source>
        <dbReference type="ARBA" id="ARBA00022490"/>
    </source>
</evidence>
<dbReference type="Gene3D" id="3.90.870.10">
    <property type="entry name" value="DHBP synthase"/>
    <property type="match status" value="1"/>
</dbReference>
<dbReference type="PANTHER" id="PTHR17490:SF16">
    <property type="entry name" value="THREONYLCARBAMOYL-AMP SYNTHASE"/>
    <property type="match status" value="1"/>
</dbReference>
<dbReference type="InterPro" id="IPR006070">
    <property type="entry name" value="Sua5-like_dom"/>
</dbReference>
<evidence type="ECO:0000256" key="3">
    <source>
        <dbReference type="ARBA" id="ARBA00012584"/>
    </source>
</evidence>
<evidence type="ECO:0000256" key="8">
    <source>
        <dbReference type="ARBA" id="ARBA00022741"/>
    </source>
</evidence>
<dbReference type="InterPro" id="IPR050156">
    <property type="entry name" value="TC-AMP_synthase_SUA5"/>
</dbReference>
<dbReference type="GO" id="GO:0005737">
    <property type="term" value="C:cytoplasm"/>
    <property type="evidence" value="ECO:0007669"/>
    <property type="project" value="UniProtKB-SubCell"/>
</dbReference>
<evidence type="ECO:0000256" key="10">
    <source>
        <dbReference type="ARBA" id="ARBA00029774"/>
    </source>
</evidence>
<evidence type="ECO:0000256" key="2">
    <source>
        <dbReference type="ARBA" id="ARBA00007663"/>
    </source>
</evidence>
<dbReference type="GO" id="GO:0005524">
    <property type="term" value="F:ATP binding"/>
    <property type="evidence" value="ECO:0007669"/>
    <property type="project" value="UniProtKB-KW"/>
</dbReference>
<evidence type="ECO:0000256" key="11">
    <source>
        <dbReference type="ARBA" id="ARBA00048366"/>
    </source>
</evidence>
<name>A0A6J6CHR4_9ZZZZ</name>
<evidence type="ECO:0000256" key="9">
    <source>
        <dbReference type="ARBA" id="ARBA00022840"/>
    </source>
</evidence>
<keyword evidence="9" id="KW-0067">ATP-binding</keyword>
<keyword evidence="7" id="KW-0548">Nucleotidyltransferase</keyword>
<keyword evidence="6" id="KW-0819">tRNA processing</keyword>
<evidence type="ECO:0000259" key="12">
    <source>
        <dbReference type="PROSITE" id="PS51163"/>
    </source>
</evidence>
<dbReference type="NCBIfam" id="TIGR00057">
    <property type="entry name" value="L-threonylcarbamoyladenylate synthase"/>
    <property type="match status" value="1"/>
</dbReference>
<feature type="domain" description="YrdC-like" evidence="12">
    <location>
        <begin position="14"/>
        <end position="203"/>
    </location>
</feature>
<evidence type="ECO:0000256" key="7">
    <source>
        <dbReference type="ARBA" id="ARBA00022695"/>
    </source>
</evidence>
<dbReference type="GO" id="GO:0000049">
    <property type="term" value="F:tRNA binding"/>
    <property type="evidence" value="ECO:0007669"/>
    <property type="project" value="TreeGrafter"/>
</dbReference>
<gene>
    <name evidence="13" type="ORF">UFOPK1503_01037</name>
</gene>
<evidence type="ECO:0000256" key="5">
    <source>
        <dbReference type="ARBA" id="ARBA00022679"/>
    </source>
</evidence>
<protein>
    <recommendedName>
        <fullName evidence="10">L-threonylcarbamoyladenylate synthase</fullName>
        <ecNumber evidence="3">2.7.7.87</ecNumber>
    </recommendedName>
    <alternativeName>
        <fullName evidence="10">L-threonylcarbamoyladenylate synthase</fullName>
    </alternativeName>
</protein>
<dbReference type="EMBL" id="CAEZST010000022">
    <property type="protein sequence ID" value="CAB4550816.1"/>
    <property type="molecule type" value="Genomic_DNA"/>
</dbReference>
<dbReference type="SUPFAM" id="SSF55821">
    <property type="entry name" value="YrdC/RibB"/>
    <property type="match status" value="1"/>
</dbReference>
<dbReference type="EC" id="2.7.7.87" evidence="3"/>
<comment type="catalytic activity">
    <reaction evidence="11">
        <text>L-threonine + hydrogencarbonate + ATP = L-threonylcarbamoyladenylate + diphosphate + H2O</text>
        <dbReference type="Rhea" id="RHEA:36407"/>
        <dbReference type="ChEBI" id="CHEBI:15377"/>
        <dbReference type="ChEBI" id="CHEBI:17544"/>
        <dbReference type="ChEBI" id="CHEBI:30616"/>
        <dbReference type="ChEBI" id="CHEBI:33019"/>
        <dbReference type="ChEBI" id="CHEBI:57926"/>
        <dbReference type="ChEBI" id="CHEBI:73682"/>
        <dbReference type="EC" id="2.7.7.87"/>
    </reaction>
</comment>
<sequence>MASVYDCSVDTDLLTGFRLAKVSLDRSELVVLPTDTVYGIAADAFNPKAVENLLNAKGRDRTAPPPVLIPKVETLSALASDLPLVANQLAAAFWPGALTMVLKAQRSLDWDLGETRGTVALRVPDHKITLAILEDVGPLAVSSANLAGQPAAVNAQQAVDYFGNKVAVYLDAGASPKGESSTILDLTQVRDGEPIRVLRKGAISLDRIRSVIGNVELEVE</sequence>
<reference evidence="13" key="1">
    <citation type="submission" date="2020-05" db="EMBL/GenBank/DDBJ databases">
        <authorList>
            <person name="Chiriac C."/>
            <person name="Salcher M."/>
            <person name="Ghai R."/>
            <person name="Kavagutti S V."/>
        </authorList>
    </citation>
    <scope>NUCLEOTIDE SEQUENCE</scope>
</reference>
<dbReference type="GO" id="GO:0006450">
    <property type="term" value="P:regulation of translational fidelity"/>
    <property type="evidence" value="ECO:0007669"/>
    <property type="project" value="TreeGrafter"/>
</dbReference>
<accession>A0A6J6CHR4</accession>
<evidence type="ECO:0000256" key="1">
    <source>
        <dbReference type="ARBA" id="ARBA00004496"/>
    </source>
</evidence>